<keyword evidence="2" id="KW-1185">Reference proteome</keyword>
<name>A0ACC1YJ15_MELAZ</name>
<protein>
    <submittedName>
        <fullName evidence="1">Small ubiquitin-related modifier</fullName>
    </submittedName>
</protein>
<comment type="caution">
    <text evidence="1">The sequence shown here is derived from an EMBL/GenBank/DDBJ whole genome shotgun (WGS) entry which is preliminary data.</text>
</comment>
<accession>A0ACC1YJ15</accession>
<dbReference type="Proteomes" id="UP001164539">
    <property type="component" value="Chromosome 3"/>
</dbReference>
<organism evidence="1 2">
    <name type="scientific">Melia azedarach</name>
    <name type="common">Chinaberry tree</name>
    <dbReference type="NCBI Taxonomy" id="155640"/>
    <lineage>
        <taxon>Eukaryota</taxon>
        <taxon>Viridiplantae</taxon>
        <taxon>Streptophyta</taxon>
        <taxon>Embryophyta</taxon>
        <taxon>Tracheophyta</taxon>
        <taxon>Spermatophyta</taxon>
        <taxon>Magnoliopsida</taxon>
        <taxon>eudicotyledons</taxon>
        <taxon>Gunneridae</taxon>
        <taxon>Pentapetalae</taxon>
        <taxon>rosids</taxon>
        <taxon>malvids</taxon>
        <taxon>Sapindales</taxon>
        <taxon>Meliaceae</taxon>
        <taxon>Melia</taxon>
    </lineage>
</organism>
<sequence length="93" mass="10536">MSREQQQASFINLTVKSQQDQSKLFFRIRRDSELKRLLNAYCDKKFLPHGSCHFLINGDRFAHHKTPDELGLENGDEIDAFVPTDGGGGGSRI</sequence>
<reference evidence="1 2" key="1">
    <citation type="journal article" date="2023" name="Science">
        <title>Complex scaffold remodeling in plant triterpene biosynthesis.</title>
        <authorList>
            <person name="De La Pena R."/>
            <person name="Hodgson H."/>
            <person name="Liu J.C."/>
            <person name="Stephenson M.J."/>
            <person name="Martin A.C."/>
            <person name="Owen C."/>
            <person name="Harkess A."/>
            <person name="Leebens-Mack J."/>
            <person name="Jimenez L.E."/>
            <person name="Osbourn A."/>
            <person name="Sattely E.S."/>
        </authorList>
    </citation>
    <scope>NUCLEOTIDE SEQUENCE [LARGE SCALE GENOMIC DNA]</scope>
    <source>
        <strain evidence="2">cv. JPN11</strain>
        <tissue evidence="1">Leaf</tissue>
    </source>
</reference>
<proteinExistence type="predicted"/>
<gene>
    <name evidence="1" type="ORF">OWV82_006442</name>
</gene>
<evidence type="ECO:0000313" key="1">
    <source>
        <dbReference type="EMBL" id="KAJ4723023.1"/>
    </source>
</evidence>
<dbReference type="EMBL" id="CM051396">
    <property type="protein sequence ID" value="KAJ4723023.1"/>
    <property type="molecule type" value="Genomic_DNA"/>
</dbReference>
<evidence type="ECO:0000313" key="2">
    <source>
        <dbReference type="Proteomes" id="UP001164539"/>
    </source>
</evidence>